<dbReference type="Proteomes" id="UP000070121">
    <property type="component" value="Unassembled WGS sequence"/>
</dbReference>
<proteinExistence type="predicted"/>
<accession>A0A135VA54</accession>
<evidence type="ECO:0000313" key="3">
    <source>
        <dbReference type="EMBL" id="KXH69620.1"/>
    </source>
</evidence>
<keyword evidence="2" id="KW-0812">Transmembrane</keyword>
<sequence length="314" mass="34308">MSSNGFYMSDPAEPCFKRFGTHPLNRVSRSIGVELRPATDHKCVLEALYLYIQAVGKQPLICHKDAYFQTEYEACIDCLYDTLDIAKTYIPEEIEPKFKDYRDYCSGRPSDWTYAPSQLTTVTRAYWGSLTDWYGNVVPGNIQTITATEFKGTYSTATGSTSTWGVPSETSKGPGTGDTGPIPGNSAWIAGPVIGVITAIMLVLGALWFLRRRRQRVVDKEESMATDVGTGGNGGGGYGQEEYEKPQLHSDCIPHRTIMELEGSYPISPLPMSPASEMTANEVPAQELSVPGSQHVEGVTEKNSSARPESPVLG</sequence>
<reference evidence="3 4" key="1">
    <citation type="submission" date="2014-02" db="EMBL/GenBank/DDBJ databases">
        <title>The genome sequence of Colletotrichum salicis CBS 607.94.</title>
        <authorList>
            <person name="Baroncelli R."/>
            <person name="Thon M.R."/>
        </authorList>
    </citation>
    <scope>NUCLEOTIDE SEQUENCE [LARGE SCALE GENOMIC DNA]</scope>
    <source>
        <strain evidence="3 4">CBS 607.94</strain>
    </source>
</reference>
<name>A0A135VA54_9PEZI</name>
<feature type="region of interest" description="Disordered" evidence="1">
    <location>
        <begin position="269"/>
        <end position="314"/>
    </location>
</feature>
<feature type="region of interest" description="Disordered" evidence="1">
    <location>
        <begin position="160"/>
        <end position="179"/>
    </location>
</feature>
<evidence type="ECO:0000313" key="4">
    <source>
        <dbReference type="Proteomes" id="UP000070121"/>
    </source>
</evidence>
<dbReference type="EMBL" id="JFFI01000033">
    <property type="protein sequence ID" value="KXH69620.1"/>
    <property type="molecule type" value="Genomic_DNA"/>
</dbReference>
<feature type="transmembrane region" description="Helical" evidence="2">
    <location>
        <begin position="188"/>
        <end position="210"/>
    </location>
</feature>
<keyword evidence="4" id="KW-1185">Reference proteome</keyword>
<keyword evidence="2" id="KW-1133">Transmembrane helix</keyword>
<keyword evidence="2" id="KW-0472">Membrane</keyword>
<feature type="region of interest" description="Disordered" evidence="1">
    <location>
        <begin position="222"/>
        <end position="243"/>
    </location>
</feature>
<organism evidence="3 4">
    <name type="scientific">Colletotrichum salicis</name>
    <dbReference type="NCBI Taxonomy" id="1209931"/>
    <lineage>
        <taxon>Eukaryota</taxon>
        <taxon>Fungi</taxon>
        <taxon>Dikarya</taxon>
        <taxon>Ascomycota</taxon>
        <taxon>Pezizomycotina</taxon>
        <taxon>Sordariomycetes</taxon>
        <taxon>Hypocreomycetidae</taxon>
        <taxon>Glomerellales</taxon>
        <taxon>Glomerellaceae</taxon>
        <taxon>Colletotrichum</taxon>
        <taxon>Colletotrichum acutatum species complex</taxon>
    </lineage>
</organism>
<dbReference type="CDD" id="cd12087">
    <property type="entry name" value="TM_EGFR-like"/>
    <property type="match status" value="1"/>
</dbReference>
<protein>
    <submittedName>
        <fullName evidence="3">Uncharacterized protein</fullName>
    </submittedName>
</protein>
<dbReference type="OrthoDB" id="5414836at2759"/>
<evidence type="ECO:0000256" key="1">
    <source>
        <dbReference type="SAM" id="MobiDB-lite"/>
    </source>
</evidence>
<comment type="caution">
    <text evidence="3">The sequence shown here is derived from an EMBL/GenBank/DDBJ whole genome shotgun (WGS) entry which is preliminary data.</text>
</comment>
<dbReference type="AlphaFoldDB" id="A0A135VA54"/>
<dbReference type="STRING" id="1209931.A0A135VA54"/>
<feature type="compositionally biased region" description="Gly residues" evidence="1">
    <location>
        <begin position="229"/>
        <end position="239"/>
    </location>
</feature>
<evidence type="ECO:0000256" key="2">
    <source>
        <dbReference type="SAM" id="Phobius"/>
    </source>
</evidence>
<gene>
    <name evidence="3" type="ORF">CSAL01_11515</name>
</gene>